<accession>A0A6J5YA45</accession>
<feature type="domain" description="Dihydrodipicolinate reductase N-terminal" evidence="3">
    <location>
        <begin position="16"/>
        <end position="79"/>
    </location>
</feature>
<reference evidence="5" key="1">
    <citation type="submission" date="2020-05" db="EMBL/GenBank/DDBJ databases">
        <authorList>
            <person name="Chiriac C."/>
            <person name="Salcher M."/>
            <person name="Ghai R."/>
            <person name="Kavagutti S V."/>
        </authorList>
    </citation>
    <scope>NUCLEOTIDE SEQUENCE</scope>
</reference>
<name>A0A6J5YA45_9ZZZZ</name>
<dbReference type="AlphaFoldDB" id="A0A6J5YA45"/>
<dbReference type="EMBL" id="CAEMXZ010000025">
    <property type="protein sequence ID" value="CAB4323050.1"/>
    <property type="molecule type" value="Genomic_DNA"/>
</dbReference>
<evidence type="ECO:0000256" key="1">
    <source>
        <dbReference type="ARBA" id="ARBA00022857"/>
    </source>
</evidence>
<keyword evidence="1" id="KW-0521">NADP</keyword>
<feature type="domain" description="2,4-diaminopentanoate dehydrogenase C-terminal" evidence="4">
    <location>
        <begin position="197"/>
        <end position="347"/>
    </location>
</feature>
<evidence type="ECO:0000259" key="4">
    <source>
        <dbReference type="Pfam" id="PF19328"/>
    </source>
</evidence>
<dbReference type="SUPFAM" id="SSF51735">
    <property type="entry name" value="NAD(P)-binding Rossmann-fold domains"/>
    <property type="match status" value="1"/>
</dbReference>
<dbReference type="Gene3D" id="3.40.50.720">
    <property type="entry name" value="NAD(P)-binding Rossmann-like Domain"/>
    <property type="match status" value="1"/>
</dbReference>
<evidence type="ECO:0000256" key="2">
    <source>
        <dbReference type="ARBA" id="ARBA00023002"/>
    </source>
</evidence>
<dbReference type="GO" id="GO:0008839">
    <property type="term" value="F:4-hydroxy-tetrahydrodipicolinate reductase"/>
    <property type="evidence" value="ECO:0007669"/>
    <property type="project" value="InterPro"/>
</dbReference>
<keyword evidence="2" id="KW-0560">Oxidoreductase</keyword>
<sequence>MSGENSVVLRVVQWTTGNVGQRSVRAILSSPELELVGCFAWGSEKIGRDVGELCGIDPVGVIATNDIDALLALRPDCVVYNPKWPDVDHMVRILESGINITATAGFITGHALGADRQRIQDACERGGSSIFGSGMNPGFANLLGIVSAGLCDRIDAIRMLESVDSTGYDSADTELSVGYGRLPDDPELPALIKRGTAVFGDAVHLIARSLGVELDDVRCETEVAITTADLDLGSWSIAAGHVAGVAASWQGWIGDRKLISCDVRWRKGRTLEPDWRVEHGYIVEVEGMPMVRSKLEVYPPKDFVAHSFADYMVLGMVMTAMPAINAIASVCAAQPGIVTYLDLPLPSPSGWVRV</sequence>
<dbReference type="CDD" id="cd24146">
    <property type="entry name" value="nat-AmDH_N_like"/>
    <property type="match status" value="1"/>
</dbReference>
<gene>
    <name evidence="5" type="ORF">UFOPK1392_00794</name>
</gene>
<proteinExistence type="predicted"/>
<evidence type="ECO:0000259" key="3">
    <source>
        <dbReference type="Pfam" id="PF01113"/>
    </source>
</evidence>
<dbReference type="InterPro" id="IPR000846">
    <property type="entry name" value="DapB_N"/>
</dbReference>
<evidence type="ECO:0000313" key="5">
    <source>
        <dbReference type="EMBL" id="CAB4323050.1"/>
    </source>
</evidence>
<dbReference type="InterPro" id="IPR045760">
    <property type="entry name" value="DAP_DH_C"/>
</dbReference>
<dbReference type="Pfam" id="PF01113">
    <property type="entry name" value="DapB_N"/>
    <property type="match status" value="1"/>
</dbReference>
<dbReference type="InterPro" id="IPR036291">
    <property type="entry name" value="NAD(P)-bd_dom_sf"/>
</dbReference>
<protein>
    <submittedName>
        <fullName evidence="5">Unannotated protein</fullName>
    </submittedName>
</protein>
<dbReference type="Pfam" id="PF19328">
    <property type="entry name" value="DAP_DH_C"/>
    <property type="match status" value="1"/>
</dbReference>
<organism evidence="5">
    <name type="scientific">freshwater metagenome</name>
    <dbReference type="NCBI Taxonomy" id="449393"/>
    <lineage>
        <taxon>unclassified sequences</taxon>
        <taxon>metagenomes</taxon>
        <taxon>ecological metagenomes</taxon>
    </lineage>
</organism>
<dbReference type="GO" id="GO:0009089">
    <property type="term" value="P:lysine biosynthetic process via diaminopimelate"/>
    <property type="evidence" value="ECO:0007669"/>
    <property type="project" value="InterPro"/>
</dbReference>